<keyword evidence="3 10" id="KW-0328">Glycosyltransferase</keyword>
<feature type="transmembrane region" description="Helical" evidence="8">
    <location>
        <begin position="122"/>
        <end position="142"/>
    </location>
</feature>
<evidence type="ECO:0000256" key="2">
    <source>
        <dbReference type="ARBA" id="ARBA00022475"/>
    </source>
</evidence>
<dbReference type="Pfam" id="PF13231">
    <property type="entry name" value="PMT_2"/>
    <property type="match status" value="1"/>
</dbReference>
<keyword evidence="6 8" id="KW-1133">Transmembrane helix</keyword>
<keyword evidence="5 8" id="KW-0812">Transmembrane</keyword>
<evidence type="ECO:0000256" key="5">
    <source>
        <dbReference type="ARBA" id="ARBA00022692"/>
    </source>
</evidence>
<evidence type="ECO:0000256" key="1">
    <source>
        <dbReference type="ARBA" id="ARBA00004651"/>
    </source>
</evidence>
<evidence type="ECO:0000313" key="11">
    <source>
        <dbReference type="Proteomes" id="UP000241808"/>
    </source>
</evidence>
<keyword evidence="7 8" id="KW-0472">Membrane</keyword>
<dbReference type="InterPro" id="IPR038731">
    <property type="entry name" value="RgtA/B/C-like"/>
</dbReference>
<keyword evidence="2" id="KW-1003">Cell membrane</keyword>
<gene>
    <name evidence="10" type="ORF">C8P69_11915</name>
</gene>
<sequence>MSTSPIIWRSPACKTAANLQPSLAVLLARHGNAIFWALALIHAAVSIVAPAIGFHTLPRDTIEGFLWGRSFQWGYFKHPPLQAWVLGWSEQWAPAAPWLAYVYAQACVLATLFAIWKLARTVLGPAAGVVASILSLVGIHYYGPPMATFTPDTLSAPLWALTGLFWWRAVVQRRPLAWFALALIVAISVYAKYVVLLLVGVLGVLTLCTPEGRNELRRPEPWLALVAGLLLVAPHVGWVIQTGGSSLAHAISTDATADSLGMRLWFVFSFFAAQVIEHSALIALLILCIGVGRARPPAELIIEERPVPERERTLLLAMAFAPILIALVTNLVVGGEFRQGRGTALFAFSGIAALIIAGPILKIGRLKLAAGVALAIVFALPVINAGHHYLRLAWGASHVPTLYPARALASELEGRWAGRTDQPLRIVVGERWHAGNVAFYAGARPQILLDGDFGISPWLTPERLSQEGALFVWKPDDIATLQRLKRLVPDLEPHGYAYGPPSGHRGVAIRLAYFILLPDEPQFTEADATLFGSSAQ</sequence>
<reference evidence="10 11" key="1">
    <citation type="submission" date="2018-04" db="EMBL/GenBank/DDBJ databases">
        <title>Genomic Encyclopedia of Archaeal and Bacterial Type Strains, Phase II (KMG-II): from individual species to whole genera.</title>
        <authorList>
            <person name="Goeker M."/>
        </authorList>
    </citation>
    <scope>NUCLEOTIDE SEQUENCE [LARGE SCALE GENOMIC DNA]</scope>
    <source>
        <strain evidence="10 11">DSM 25521</strain>
    </source>
</reference>
<evidence type="ECO:0000256" key="7">
    <source>
        <dbReference type="ARBA" id="ARBA00023136"/>
    </source>
</evidence>
<keyword evidence="11" id="KW-1185">Reference proteome</keyword>
<keyword evidence="4 10" id="KW-0808">Transferase</keyword>
<organism evidence="10 11">
    <name type="scientific">Phreatobacter oligotrophus</name>
    <dbReference type="NCBI Taxonomy" id="1122261"/>
    <lineage>
        <taxon>Bacteria</taxon>
        <taxon>Pseudomonadati</taxon>
        <taxon>Pseudomonadota</taxon>
        <taxon>Alphaproteobacteria</taxon>
        <taxon>Hyphomicrobiales</taxon>
        <taxon>Phreatobacteraceae</taxon>
        <taxon>Phreatobacter</taxon>
    </lineage>
</organism>
<proteinExistence type="predicted"/>
<evidence type="ECO:0000259" key="9">
    <source>
        <dbReference type="Pfam" id="PF13231"/>
    </source>
</evidence>
<evidence type="ECO:0000313" key="10">
    <source>
        <dbReference type="EMBL" id="PTM49301.1"/>
    </source>
</evidence>
<feature type="domain" description="Glycosyltransferase RgtA/B/C/D-like" evidence="9">
    <location>
        <begin position="77"/>
        <end position="238"/>
    </location>
</feature>
<feature type="transmembrane region" description="Helical" evidence="8">
    <location>
        <begin position="98"/>
        <end position="116"/>
    </location>
</feature>
<feature type="transmembrane region" description="Helical" evidence="8">
    <location>
        <begin position="154"/>
        <end position="170"/>
    </location>
</feature>
<dbReference type="PANTHER" id="PTHR33908:SF9">
    <property type="entry name" value="BLL5595 PROTEIN"/>
    <property type="match status" value="1"/>
</dbReference>
<dbReference type="InterPro" id="IPR050297">
    <property type="entry name" value="LipidA_mod_glycosyltrf_83"/>
</dbReference>
<dbReference type="AlphaFoldDB" id="A0A2T4YWR8"/>
<feature type="transmembrane region" description="Helical" evidence="8">
    <location>
        <begin position="264"/>
        <end position="292"/>
    </location>
</feature>
<dbReference type="GO" id="GO:0016763">
    <property type="term" value="F:pentosyltransferase activity"/>
    <property type="evidence" value="ECO:0007669"/>
    <property type="project" value="TreeGrafter"/>
</dbReference>
<feature type="transmembrane region" description="Helical" evidence="8">
    <location>
        <begin position="33"/>
        <end position="54"/>
    </location>
</feature>
<evidence type="ECO:0000256" key="3">
    <source>
        <dbReference type="ARBA" id="ARBA00022676"/>
    </source>
</evidence>
<feature type="transmembrane region" description="Helical" evidence="8">
    <location>
        <begin position="344"/>
        <end position="361"/>
    </location>
</feature>
<name>A0A2T4YWR8_9HYPH</name>
<comment type="caution">
    <text evidence="10">The sequence shown here is derived from an EMBL/GenBank/DDBJ whole genome shotgun (WGS) entry which is preliminary data.</text>
</comment>
<dbReference type="Proteomes" id="UP000241808">
    <property type="component" value="Unassembled WGS sequence"/>
</dbReference>
<dbReference type="PANTHER" id="PTHR33908">
    <property type="entry name" value="MANNOSYLTRANSFERASE YKCB-RELATED"/>
    <property type="match status" value="1"/>
</dbReference>
<evidence type="ECO:0000256" key="4">
    <source>
        <dbReference type="ARBA" id="ARBA00022679"/>
    </source>
</evidence>
<evidence type="ECO:0000256" key="6">
    <source>
        <dbReference type="ARBA" id="ARBA00022989"/>
    </source>
</evidence>
<feature type="transmembrane region" description="Helical" evidence="8">
    <location>
        <begin position="368"/>
        <end position="390"/>
    </location>
</feature>
<comment type="subcellular location">
    <subcellularLocation>
        <location evidence="1">Cell membrane</location>
        <topology evidence="1">Multi-pass membrane protein</topology>
    </subcellularLocation>
</comment>
<accession>A0A2T4YWR8</accession>
<protein>
    <submittedName>
        <fullName evidence="10">Dolichyl-phosphate-mannose-protein mannosyltransferase</fullName>
    </submittedName>
</protein>
<feature type="transmembrane region" description="Helical" evidence="8">
    <location>
        <begin position="176"/>
        <end position="209"/>
    </location>
</feature>
<evidence type="ECO:0000256" key="8">
    <source>
        <dbReference type="SAM" id="Phobius"/>
    </source>
</evidence>
<dbReference type="GO" id="GO:0009103">
    <property type="term" value="P:lipopolysaccharide biosynthetic process"/>
    <property type="evidence" value="ECO:0007669"/>
    <property type="project" value="UniProtKB-ARBA"/>
</dbReference>
<feature type="transmembrane region" description="Helical" evidence="8">
    <location>
        <begin position="313"/>
        <end position="332"/>
    </location>
</feature>
<dbReference type="EMBL" id="PZZL01000019">
    <property type="protein sequence ID" value="PTM49301.1"/>
    <property type="molecule type" value="Genomic_DNA"/>
</dbReference>
<dbReference type="GO" id="GO:0005886">
    <property type="term" value="C:plasma membrane"/>
    <property type="evidence" value="ECO:0007669"/>
    <property type="project" value="UniProtKB-SubCell"/>
</dbReference>